<evidence type="ECO:0000313" key="3">
    <source>
        <dbReference type="WBParaSite" id="PSAMB.scaffold13164size2405.g35326.t1"/>
    </source>
</evidence>
<proteinExistence type="predicted"/>
<dbReference type="WBParaSite" id="PSAMB.scaffold13164size2405.g35326.t1">
    <property type="protein sequence ID" value="PSAMB.scaffold13164size2405.g35326.t1"/>
    <property type="gene ID" value="PSAMB.scaffold13164size2405.g35326"/>
</dbReference>
<feature type="compositionally biased region" description="Low complexity" evidence="1">
    <location>
        <begin position="202"/>
        <end position="220"/>
    </location>
</feature>
<evidence type="ECO:0000256" key="1">
    <source>
        <dbReference type="SAM" id="MobiDB-lite"/>
    </source>
</evidence>
<feature type="region of interest" description="Disordered" evidence="1">
    <location>
        <begin position="186"/>
        <end position="286"/>
    </location>
</feature>
<feature type="compositionally biased region" description="Basic residues" evidence="1">
    <location>
        <begin position="221"/>
        <end position="231"/>
    </location>
</feature>
<name>A0A914UWC0_9BILA</name>
<keyword evidence="2" id="KW-1185">Reference proteome</keyword>
<evidence type="ECO:0000313" key="2">
    <source>
        <dbReference type="Proteomes" id="UP000887566"/>
    </source>
</evidence>
<feature type="compositionally biased region" description="Low complexity" evidence="1">
    <location>
        <begin position="232"/>
        <end position="251"/>
    </location>
</feature>
<dbReference type="AlphaFoldDB" id="A0A914UWC0"/>
<feature type="compositionally biased region" description="Low complexity" evidence="1">
    <location>
        <begin position="265"/>
        <end position="275"/>
    </location>
</feature>
<dbReference type="Proteomes" id="UP000887566">
    <property type="component" value="Unplaced"/>
</dbReference>
<reference evidence="3" key="1">
    <citation type="submission" date="2022-11" db="UniProtKB">
        <authorList>
            <consortium name="WormBaseParasite"/>
        </authorList>
    </citation>
    <scope>IDENTIFICATION</scope>
</reference>
<protein>
    <submittedName>
        <fullName evidence="3">Uncharacterized protein</fullName>
    </submittedName>
</protein>
<organism evidence="2 3">
    <name type="scientific">Plectus sambesii</name>
    <dbReference type="NCBI Taxonomy" id="2011161"/>
    <lineage>
        <taxon>Eukaryota</taxon>
        <taxon>Metazoa</taxon>
        <taxon>Ecdysozoa</taxon>
        <taxon>Nematoda</taxon>
        <taxon>Chromadorea</taxon>
        <taxon>Plectida</taxon>
        <taxon>Plectina</taxon>
        <taxon>Plectoidea</taxon>
        <taxon>Plectidae</taxon>
        <taxon>Plectus</taxon>
    </lineage>
</organism>
<accession>A0A914UWC0</accession>
<feature type="compositionally biased region" description="Pro residues" evidence="1">
    <location>
        <begin position="252"/>
        <end position="264"/>
    </location>
</feature>
<sequence length="309" mass="33983">MDGGRDQPLRLESNDRHQIVIKRNRLKSDCFQISLWDALDPSYHFVNIGGVSYHKNSFPHADKLMFIVGRLLFFDKCYKMNDCDFNQREREGFCSINVLSDSVIQLLNERYQSEFAQTTTVLIKIIQKTSIDALTAAMNVFTDGAVNNMNVDATIEWNTFYRASTATAGTSEWLWAISDRSATHGTLGRERLSPQGGGRACASQRARPSLRPPAAAQVRWGRSRRRRRGPRRATPAAAGVAGLRQRRAAGPAGPPPAASGPPPAASGAPAAVVAGTSQRRSALPADTTVARHVLQVGDQFIRQQQQQQV</sequence>